<feature type="domain" description="HPt" evidence="3">
    <location>
        <begin position="34"/>
        <end position="123"/>
    </location>
</feature>
<reference evidence="5" key="1">
    <citation type="submission" date="2011-02" db="EMBL/GenBank/DDBJ databases">
        <title>The complete genome of Planctomyces brasiliensis DSM 5305.</title>
        <authorList>
            <person name="Lucas S."/>
            <person name="Copeland A."/>
            <person name="Lapidus A."/>
            <person name="Bruce D."/>
            <person name="Goodwin L."/>
            <person name="Pitluck S."/>
            <person name="Kyrpides N."/>
            <person name="Mavromatis K."/>
            <person name="Pagani I."/>
            <person name="Ivanova N."/>
            <person name="Ovchinnikova G."/>
            <person name="Lu M."/>
            <person name="Detter J.C."/>
            <person name="Han C."/>
            <person name="Land M."/>
            <person name="Hauser L."/>
            <person name="Markowitz V."/>
            <person name="Cheng J.-F."/>
            <person name="Hugenholtz P."/>
            <person name="Woyke T."/>
            <person name="Wu D."/>
            <person name="Tindall B."/>
            <person name="Pomrenke H.G."/>
            <person name="Brambilla E."/>
            <person name="Klenk H.-P."/>
            <person name="Eisen J.A."/>
        </authorList>
    </citation>
    <scope>NUCLEOTIDE SEQUENCE [LARGE SCALE GENOMIC DNA]</scope>
    <source>
        <strain evidence="5">ATCC 49424 / DSM 5305 / JCM 21570 / NBRC 103401 / IFAM 1448</strain>
    </source>
</reference>
<organism evidence="4 5">
    <name type="scientific">Rubinisphaera brasiliensis (strain ATCC 49424 / DSM 5305 / JCM 21570 / IAM 15109 / NBRC 103401 / IFAM 1448)</name>
    <name type="common">Planctomyces brasiliensis</name>
    <dbReference type="NCBI Taxonomy" id="756272"/>
    <lineage>
        <taxon>Bacteria</taxon>
        <taxon>Pseudomonadati</taxon>
        <taxon>Planctomycetota</taxon>
        <taxon>Planctomycetia</taxon>
        <taxon>Planctomycetales</taxon>
        <taxon>Planctomycetaceae</taxon>
        <taxon>Rubinisphaera</taxon>
    </lineage>
</organism>
<keyword evidence="1" id="KW-0597">Phosphoprotein</keyword>
<dbReference type="AlphaFoldDB" id="F0SK38"/>
<name>F0SK38_RUBBR</name>
<dbReference type="Proteomes" id="UP000006860">
    <property type="component" value="Chromosome"/>
</dbReference>
<feature type="compositionally biased region" description="Polar residues" evidence="2">
    <location>
        <begin position="9"/>
        <end position="19"/>
    </location>
</feature>
<dbReference type="GO" id="GO:0004672">
    <property type="term" value="F:protein kinase activity"/>
    <property type="evidence" value="ECO:0007669"/>
    <property type="project" value="UniProtKB-ARBA"/>
</dbReference>
<dbReference type="KEGG" id="pbs:Plabr_2162"/>
<keyword evidence="5" id="KW-1185">Reference proteome</keyword>
<gene>
    <name evidence="4" type="ordered locus">Plabr_2162</name>
</gene>
<evidence type="ECO:0000256" key="2">
    <source>
        <dbReference type="SAM" id="MobiDB-lite"/>
    </source>
</evidence>
<dbReference type="Pfam" id="PF01627">
    <property type="entry name" value="Hpt"/>
    <property type="match status" value="1"/>
</dbReference>
<proteinExistence type="predicted"/>
<protein>
    <submittedName>
        <fullName evidence="4">Hpt domain protein</fullName>
    </submittedName>
</protein>
<evidence type="ECO:0000313" key="4">
    <source>
        <dbReference type="EMBL" id="ADY59765.1"/>
    </source>
</evidence>
<evidence type="ECO:0000256" key="1">
    <source>
        <dbReference type="PROSITE-ProRule" id="PRU00110"/>
    </source>
</evidence>
<feature type="modified residue" description="Phosphohistidine" evidence="1">
    <location>
        <position position="73"/>
    </location>
</feature>
<evidence type="ECO:0000313" key="5">
    <source>
        <dbReference type="Proteomes" id="UP000006860"/>
    </source>
</evidence>
<dbReference type="STRING" id="756272.Plabr_2162"/>
<dbReference type="GO" id="GO:0000160">
    <property type="term" value="P:phosphorelay signal transduction system"/>
    <property type="evidence" value="ECO:0007669"/>
    <property type="project" value="InterPro"/>
</dbReference>
<dbReference type="EMBL" id="CP002546">
    <property type="protein sequence ID" value="ADY59765.1"/>
    <property type="molecule type" value="Genomic_DNA"/>
</dbReference>
<sequence>MDAGKQEDIMSNQRPSNTAPVLDKEAALLRMGGDEEILAMLGEAFLEDVPQLMDDLQKAVSDDDAKQVHYNAHKVKGLAANFDARATCEVAAELEQTAKRGDTSQAARLADQLKFEVDQLQAAIRQDVIQHG</sequence>
<dbReference type="InterPro" id="IPR008207">
    <property type="entry name" value="Sig_transdc_His_kin_Hpt_dom"/>
</dbReference>
<dbReference type="HOGENOM" id="CLU_1915549_0_0_0"/>
<dbReference type="SUPFAM" id="SSF47226">
    <property type="entry name" value="Histidine-containing phosphotransfer domain, HPT domain"/>
    <property type="match status" value="1"/>
</dbReference>
<evidence type="ECO:0000259" key="3">
    <source>
        <dbReference type="PROSITE" id="PS50894"/>
    </source>
</evidence>
<feature type="region of interest" description="Disordered" evidence="2">
    <location>
        <begin position="1"/>
        <end position="21"/>
    </location>
</feature>
<dbReference type="Gene3D" id="1.20.120.160">
    <property type="entry name" value="HPT domain"/>
    <property type="match status" value="1"/>
</dbReference>
<dbReference type="eggNOG" id="COG2198">
    <property type="taxonomic scope" value="Bacteria"/>
</dbReference>
<dbReference type="PROSITE" id="PS50894">
    <property type="entry name" value="HPT"/>
    <property type="match status" value="1"/>
</dbReference>
<dbReference type="InterPro" id="IPR036641">
    <property type="entry name" value="HPT_dom_sf"/>
</dbReference>
<accession>F0SK38</accession>